<dbReference type="InterPro" id="IPR051216">
    <property type="entry name" value="Teneurin"/>
</dbReference>
<accession>A0A835ZG45</accession>
<dbReference type="InterPro" id="IPR013111">
    <property type="entry name" value="EGF_extracell"/>
</dbReference>
<dbReference type="OrthoDB" id="6130531at2759"/>
<evidence type="ECO:0000256" key="1">
    <source>
        <dbReference type="ARBA" id="ARBA00022536"/>
    </source>
</evidence>
<keyword evidence="3" id="KW-1015">Disulfide bond</keyword>
<name>A0A835ZG45_9STRA</name>
<dbReference type="InterPro" id="IPR000742">
    <property type="entry name" value="EGF"/>
</dbReference>
<dbReference type="AlphaFoldDB" id="A0A835ZG45"/>
<keyword evidence="7" id="KW-1185">Reference proteome</keyword>
<evidence type="ECO:0000256" key="3">
    <source>
        <dbReference type="ARBA" id="ARBA00023157"/>
    </source>
</evidence>
<keyword evidence="2" id="KW-0677">Repeat</keyword>
<evidence type="ECO:0000259" key="5">
    <source>
        <dbReference type="PROSITE" id="PS01186"/>
    </source>
</evidence>
<dbReference type="Gene3D" id="2.60.120.260">
    <property type="entry name" value="Galactose-binding domain-like"/>
    <property type="match status" value="1"/>
</dbReference>
<comment type="caution">
    <text evidence="6">The sequence shown here is derived from an EMBL/GenBank/DDBJ whole genome shotgun (WGS) entry which is preliminary data.</text>
</comment>
<evidence type="ECO:0000256" key="2">
    <source>
        <dbReference type="ARBA" id="ARBA00022737"/>
    </source>
</evidence>
<evidence type="ECO:0000313" key="6">
    <source>
        <dbReference type="EMBL" id="KAG5188328.1"/>
    </source>
</evidence>
<dbReference type="PANTHER" id="PTHR11219">
    <property type="entry name" value="TENEURIN AND N-ACETYLGLUCOSAMINE-1-PHOSPHODIESTER ALPHA-N-ACETYLGLUCOSAMINIDASE"/>
    <property type="match status" value="1"/>
</dbReference>
<dbReference type="PROSITE" id="PS01186">
    <property type="entry name" value="EGF_2"/>
    <property type="match status" value="1"/>
</dbReference>
<protein>
    <recommendedName>
        <fullName evidence="5">EGF-like domain-containing protein</fullName>
    </recommendedName>
</protein>
<proteinExistence type="predicted"/>
<sequence length="244" mass="25780">MRLLLQLLVLAALQQTATAVCPNFCSGHGTCGPENTCACNDGWTAAVDCSLRNCPLGAAWADKAYATDKAHADVECSGAGICDGETGECQCFTPYVGSACQRLRCPNDCSSHGVCMTMADVVRYYGALGSTYDNWDKDSTTMCVCDAGYFGSDCTKRMCPKGDDPLTIGQASRQIEIEISSTATLVGGTFDFMFNGQLVTIATNAGDDACEAVSASAAYCHCACMMLVSSFFLYYSHALNGTNL</sequence>
<keyword evidence="4" id="KW-0732">Signal</keyword>
<dbReference type="Gene3D" id="2.10.25.10">
    <property type="entry name" value="Laminin"/>
    <property type="match status" value="1"/>
</dbReference>
<dbReference type="Proteomes" id="UP000664859">
    <property type="component" value="Unassembled WGS sequence"/>
</dbReference>
<evidence type="ECO:0000256" key="4">
    <source>
        <dbReference type="SAM" id="SignalP"/>
    </source>
</evidence>
<organism evidence="6 7">
    <name type="scientific">Tribonema minus</name>
    <dbReference type="NCBI Taxonomy" id="303371"/>
    <lineage>
        <taxon>Eukaryota</taxon>
        <taxon>Sar</taxon>
        <taxon>Stramenopiles</taxon>
        <taxon>Ochrophyta</taxon>
        <taxon>PX clade</taxon>
        <taxon>Xanthophyceae</taxon>
        <taxon>Tribonematales</taxon>
        <taxon>Tribonemataceae</taxon>
        <taxon>Tribonema</taxon>
    </lineage>
</organism>
<keyword evidence="1" id="KW-0245">EGF-like domain</keyword>
<feature type="chain" id="PRO_5032377137" description="EGF-like domain-containing protein" evidence="4">
    <location>
        <begin position="20"/>
        <end position="244"/>
    </location>
</feature>
<dbReference type="PANTHER" id="PTHR11219:SF69">
    <property type="entry name" value="TENEURIN-A"/>
    <property type="match status" value="1"/>
</dbReference>
<reference evidence="6" key="1">
    <citation type="submission" date="2021-02" db="EMBL/GenBank/DDBJ databases">
        <title>First Annotated Genome of the Yellow-green Alga Tribonema minus.</title>
        <authorList>
            <person name="Mahan K.M."/>
        </authorList>
    </citation>
    <scope>NUCLEOTIDE SEQUENCE</scope>
    <source>
        <strain evidence="6">UTEX B ZZ1240</strain>
    </source>
</reference>
<dbReference type="Pfam" id="PF07974">
    <property type="entry name" value="EGF_2"/>
    <property type="match status" value="1"/>
</dbReference>
<evidence type="ECO:0000313" key="7">
    <source>
        <dbReference type="Proteomes" id="UP000664859"/>
    </source>
</evidence>
<dbReference type="SMART" id="SM00181">
    <property type="entry name" value="EGF"/>
    <property type="match status" value="2"/>
</dbReference>
<gene>
    <name evidence="6" type="ORF">JKP88DRAFT_177974</name>
</gene>
<dbReference type="EMBL" id="JAFCMP010000071">
    <property type="protein sequence ID" value="KAG5188328.1"/>
    <property type="molecule type" value="Genomic_DNA"/>
</dbReference>
<feature type="signal peptide" evidence="4">
    <location>
        <begin position="1"/>
        <end position="19"/>
    </location>
</feature>
<feature type="domain" description="EGF-like" evidence="5">
    <location>
        <begin position="37"/>
        <end position="49"/>
    </location>
</feature>